<feature type="compositionally biased region" description="Polar residues" evidence="5">
    <location>
        <begin position="1"/>
        <end position="14"/>
    </location>
</feature>
<reference evidence="8 9" key="1">
    <citation type="submission" date="2020-08" db="EMBL/GenBank/DDBJ databases">
        <title>Novel species in genus Aeromicrobium.</title>
        <authorList>
            <person name="Zhang G."/>
        </authorList>
    </citation>
    <scope>NUCLEOTIDE SEQUENCE [LARGE SCALE GENOMIC DNA]</scope>
    <source>
        <strain evidence="9">zg-629</strain>
    </source>
</reference>
<sequence length="161" mass="16472">MPAQAHTSLVSSDPAQGARLEQAPERIVLTFTESLRQPSEASLLVDGTALTAEIDVDGPRVVVTPPADAADGNYEVNYRVVSADGHPVTGTIEFAVGDADAVGADEPTAGARSDAGDSDTDDGSVWTSPLLLGVLVAAVALGVAVLLLVRGRSRTSGHERS</sequence>
<name>A0ABX6SWL2_9ACTN</name>
<evidence type="ECO:0000256" key="1">
    <source>
        <dbReference type="ARBA" id="ARBA00004196"/>
    </source>
</evidence>
<evidence type="ECO:0000256" key="6">
    <source>
        <dbReference type="SAM" id="Phobius"/>
    </source>
</evidence>
<feature type="transmembrane region" description="Helical" evidence="6">
    <location>
        <begin position="130"/>
        <end position="149"/>
    </location>
</feature>
<comment type="subcellular location">
    <subcellularLocation>
        <location evidence="1">Cell envelope</location>
    </subcellularLocation>
</comment>
<feature type="domain" description="CopC" evidence="7">
    <location>
        <begin position="6"/>
        <end position="96"/>
    </location>
</feature>
<accession>A0ABX6SWL2</accession>
<feature type="compositionally biased region" description="Low complexity" evidence="5">
    <location>
        <begin position="103"/>
        <end position="113"/>
    </location>
</feature>
<dbReference type="RefSeq" id="WP_154594999.1">
    <property type="nucleotide sequence ID" value="NZ_CP060587.1"/>
</dbReference>
<dbReference type="InterPro" id="IPR014755">
    <property type="entry name" value="Cu-Rt/internalin_Ig-like"/>
</dbReference>
<evidence type="ECO:0000313" key="8">
    <source>
        <dbReference type="EMBL" id="QNL95783.1"/>
    </source>
</evidence>
<keyword evidence="3" id="KW-0732">Signal</keyword>
<keyword evidence="6" id="KW-0472">Membrane</keyword>
<evidence type="ECO:0000256" key="3">
    <source>
        <dbReference type="ARBA" id="ARBA00022729"/>
    </source>
</evidence>
<evidence type="ECO:0000313" key="9">
    <source>
        <dbReference type="Proteomes" id="UP000515871"/>
    </source>
</evidence>
<dbReference type="Gene3D" id="2.60.40.1220">
    <property type="match status" value="1"/>
</dbReference>
<evidence type="ECO:0000256" key="2">
    <source>
        <dbReference type="ARBA" id="ARBA00022723"/>
    </source>
</evidence>
<keyword evidence="4" id="KW-0186">Copper</keyword>
<dbReference type="PANTHER" id="PTHR34820">
    <property type="entry name" value="INNER MEMBRANE PROTEIN YEBZ"/>
    <property type="match status" value="1"/>
</dbReference>
<gene>
    <name evidence="8" type="ORF">H9L21_07785</name>
</gene>
<keyword evidence="9" id="KW-1185">Reference proteome</keyword>
<keyword evidence="2" id="KW-0479">Metal-binding</keyword>
<proteinExistence type="predicted"/>
<dbReference type="PANTHER" id="PTHR34820:SF4">
    <property type="entry name" value="INNER MEMBRANE PROTEIN YEBZ"/>
    <property type="match status" value="1"/>
</dbReference>
<keyword evidence="6" id="KW-1133">Transmembrane helix</keyword>
<keyword evidence="6" id="KW-0812">Transmembrane</keyword>
<dbReference type="InterPro" id="IPR014756">
    <property type="entry name" value="Ig_E-set"/>
</dbReference>
<dbReference type="Proteomes" id="UP000515871">
    <property type="component" value="Chromosome"/>
</dbReference>
<dbReference type="InterPro" id="IPR007348">
    <property type="entry name" value="CopC_dom"/>
</dbReference>
<dbReference type="Pfam" id="PF04234">
    <property type="entry name" value="CopC"/>
    <property type="match status" value="1"/>
</dbReference>
<feature type="region of interest" description="Disordered" evidence="5">
    <location>
        <begin position="103"/>
        <end position="123"/>
    </location>
</feature>
<dbReference type="SUPFAM" id="SSF81296">
    <property type="entry name" value="E set domains"/>
    <property type="match status" value="1"/>
</dbReference>
<evidence type="ECO:0000259" key="7">
    <source>
        <dbReference type="Pfam" id="PF04234"/>
    </source>
</evidence>
<dbReference type="InterPro" id="IPR032694">
    <property type="entry name" value="CopC/D"/>
</dbReference>
<feature type="region of interest" description="Disordered" evidence="5">
    <location>
        <begin position="1"/>
        <end position="22"/>
    </location>
</feature>
<dbReference type="EMBL" id="CP060587">
    <property type="protein sequence ID" value="QNL95783.1"/>
    <property type="molecule type" value="Genomic_DNA"/>
</dbReference>
<organism evidence="8 9">
    <name type="scientific">Aeromicrobium senzhongii</name>
    <dbReference type="NCBI Taxonomy" id="2663859"/>
    <lineage>
        <taxon>Bacteria</taxon>
        <taxon>Bacillati</taxon>
        <taxon>Actinomycetota</taxon>
        <taxon>Actinomycetes</taxon>
        <taxon>Propionibacteriales</taxon>
        <taxon>Nocardioidaceae</taxon>
        <taxon>Aeromicrobium</taxon>
    </lineage>
</organism>
<evidence type="ECO:0000256" key="5">
    <source>
        <dbReference type="SAM" id="MobiDB-lite"/>
    </source>
</evidence>
<protein>
    <submittedName>
        <fullName evidence="8">Copper resistance protein CopC</fullName>
    </submittedName>
</protein>
<evidence type="ECO:0000256" key="4">
    <source>
        <dbReference type="ARBA" id="ARBA00023008"/>
    </source>
</evidence>